<dbReference type="Proteomes" id="UP000419144">
    <property type="component" value="Unassembled WGS sequence"/>
</dbReference>
<feature type="region of interest" description="Disordered" evidence="1">
    <location>
        <begin position="1418"/>
        <end position="1484"/>
    </location>
</feature>
<keyword evidence="3" id="KW-1185">Reference proteome</keyword>
<feature type="compositionally biased region" description="Low complexity" evidence="1">
    <location>
        <begin position="202"/>
        <end position="215"/>
    </location>
</feature>
<feature type="compositionally biased region" description="Basic and acidic residues" evidence="1">
    <location>
        <begin position="1317"/>
        <end position="1333"/>
    </location>
</feature>
<feature type="region of interest" description="Disordered" evidence="1">
    <location>
        <begin position="498"/>
        <end position="519"/>
    </location>
</feature>
<feature type="region of interest" description="Disordered" evidence="1">
    <location>
        <begin position="787"/>
        <end position="863"/>
    </location>
</feature>
<feature type="compositionally biased region" description="Polar residues" evidence="1">
    <location>
        <begin position="2057"/>
        <end position="2070"/>
    </location>
</feature>
<sequence>MGNRRLAESTDDDADADTRSSDTDHHPSSTQLSREAHTSPFPAYASPSISHGVLIARRSRHGGAGHGTFRECDQCVTQPGPPPWLSTRRLQVFSYVLAELSSATKLLPDYTKAILNLSRRLVGAWQAVTAASVERARYEHALVWAIHQWKSTKTSDVKASSPTTEISAGYRTFTTAPRRSSRRREGQKKRRCRSVPATRGAATSSPSPSVAVTLLDSATVSHKRRRLASEATPTAARSDMDASDQGVGQFQPHSNTSSDGSGADSPCADSPTACSKHLRADVTVKPPLPCNSDRRCGAFRNRAAHKRHRRFLHSTLQQLWLDAQEAEDKAGHHVEYIRGLVVSALYQHYLQVTVEASYHDVVLYRWLSPLLFPARRGDAGARQAWSGNGHRQRGRSASTHQGRQYLQHTLPYQAAVQVVADLQLLRRVLNRSRIAAGPSHGARRRSSTRGDSGIAVSALAMESCNVSSMPLPPTTAAARGAAGAGGPPSFVTFAGGGAADAGREETNGDGAPAQQTFSSDGCRSFSGLSTHDTSNDCTLAAPMPLHSFLQACLSFDPTHCAFALMSRCVVLAQHVRSGDDEQVVSSHVAPDGRGSRQEVHGGVDTDNRGVAERVDGEGPAQEYFGLFYVVIARRAIGACACTAMCFGNHKFIFVCCHDTEALLRETMPRGESDECACERSGASTTATVEEEERHVAHVSHLSSEGAAPTPIPNEAAGEAERLPGAVGQTPSATSTYSTTTMAATNKCHRRRPHLSHFRAHSLQMEKLTLGSSAGRINVLSAHDAHRLRRNATENSSGGERGLVDEVGQSRKTPWEAATHSLPSSPRSTPSSGSVQSTPSGQAHSPMQPHFLPAPGGMKGKVSTASSGATLGVAALPSTAEERLWGHSLTLQMPSLQTQRTFTHALSATQDAFSTNGISPAVPGRACNTATTTPSLPFVAQPRVADARRGAALMSDASFQLPVSEDGCTSICSPLPPALRGTTNASPGDTAADHRGDNDVEYSCAFLLNPPSTDSNRCAGGGGISTRCTASATYPMPDSALLPRRTSTLLTSSSLVSTSSDSDDDMQYADPSGRARRLQQRHGLTAEYPVRIADDYGEHSTEEEEEDAAAEDADEVLGNSTTQVFVVMHSGLCSCAEQDITREPDEATGSAATVSTQLATAKPHDFFELSPLHQHQLDTSQKWPAVPLRGSIQRLPDLSSMPCAAEVDLSISYFEQRVLLPPGCGHERQVGGGRSGDGDGKLAHPRGSLINMDQMSRYPMLPSARAAEPTDALLSSCCSCAGGTGSESTAAEKKASATVRDADVLQAETVVSSPPDPQDDKLYDFSKQNTDPEPKGTSSFHLRHALCASGRPVAEPAEGDMAFAAELYARLQFWSLRGQDRSAYIDPSWVRQSSHERPEEVRWSAPSALQRLASITESQEGLAEVDRQQPAAPLSSHATGVDAPKRVQTEMGRAAPDTQARGKPTPSGTWRSPLNSSINASESNGSQNAIRLPLRLLHCTVGTIELADEAMPAAPSSGATMRKRRRAANAEERQTKRRWSVAGNTDATEEAEEPLAEEAEECDEGLESLPRLPPLMGVNARGKELLFEALREATEVVVCGVRESRAHRGYHDMLHQRCPPPPFSTLACAPPQKRTGVRSEGDANHVDCNPHAGEAVEATTGAPSKSTWITTVNPWMAAATAAAAAQGCSFRVAAGTLSHDERNPFAFDTHRHLGVCGIVCWSQGDISHEEGAGGSLADATDDDGVMTMAVPTEASTSHGAEGTSGGATQYPAHARRLDSSCTPKWRWPKLPAYDHKQWRCELLKSEFRLARSRCLDCLLVDHTHGRPIAAITLVPRRWRHTSFGLPLNTVYSDDDNGADEVAPSTRCTERQRAGTAATDAPSAQEVVQRTVYVVVGFTHYIAPLWRHLREEKAVLVDMDRTLIDNAITVRSTAERQRHLRHLRRAVAAADGVAGAENPCVLWRRHHAVPSSERFGGALLRLGRNDAMPLTEEELAESMVRGADEQQEDALCPDKRGQHLHSRSTFCFSRGCTEIGEDDGVLRPTIRQRPLHSREPLLTQVQATPDDTSAPSSGGLLHCFMRRTASQRRSLGTVHYEECGAIKYTAAFPSASGPSSALDSPSKSGHSHNQFENHDTRGMSSASSTDADALRLSTAKCATTDAKASATATATPPACHLSDIVYVRPGVRQFLYRMATQWNIPIVLVTKSTRSRTEAILRQVLDPHRILFPDMRSSVVTANEMLRWCDDEEMCHDDVGRDEEAPRMSDVNFGGPVEGRRMSHSSSAASSIPNTTHTRRVLLHTPEPKSMAERIARCRKNALQVVQRFLDVSAMTAARRAWRAPAWCDWTNRLPKPRSIAVLDDAPQVWEEWDWPCTVNVAPYTLARVDPRAYFSRRGYATSLVLSCLFGSKCLVCSEGVLRQPEWKETDTSTSSSSLHTSSTALKRSDSRRLGAYRWPHCVCVCPADHLRDLTRSGEDVPVGYTRTSYSAAASDLSATVSAMLTALLWRMSHNASLCSSQQPLLLPAVEDSVVIELTEQARGVEVRVAASRRGAVRRHRRRRQASDLGATMAPGSEDRCEDVFLATATRADVLGLVGKAMEPAHLDTVNAVGITCPASHSLPVFARATRHSFAFASASAHSTSSSSSSSSYSANSSLSPTTSSSSLLEPFVWGADFDHAAVNAPIDTGRCPPSTLVRGVSMPSTPMAFSVFPDMSLESRVLGGVAEADDDKQHGWCISPHHFSANNTASGRNTARGESAALQTPTQDDYTATTTNSYEAPHWSSSTVEDVIPLETQAAPSVQEHFCTPGSPSHHIENVGGTYAMMSADSLSFSGGSQKALRSSCSLTSSPRKGVMPITVVPEAPTERVVVDVSEPEPPEMGETELRRPRHWLLDDQLDDVEDATPL</sequence>
<feature type="compositionally biased region" description="Low complexity" evidence="1">
    <location>
        <begin position="818"/>
        <end position="839"/>
    </location>
</feature>
<feature type="region of interest" description="Disordered" evidence="1">
    <location>
        <begin position="2256"/>
        <end position="2288"/>
    </location>
</feature>
<dbReference type="InterPro" id="IPR036412">
    <property type="entry name" value="HAD-like_sf"/>
</dbReference>
<feature type="region of interest" description="Disordered" evidence="1">
    <location>
        <begin position="2045"/>
        <end position="2073"/>
    </location>
</feature>
<reference evidence="2" key="1">
    <citation type="submission" date="2019-11" db="EMBL/GenBank/DDBJ databases">
        <title>Leishmania tarentolae CDS.</title>
        <authorList>
            <person name="Goto Y."/>
            <person name="Yamagishi J."/>
        </authorList>
    </citation>
    <scope>NUCLEOTIDE SEQUENCE [LARGE SCALE GENOMIC DNA]</scope>
    <source>
        <strain evidence="2">Parrot Tar II</strain>
    </source>
</reference>
<feature type="region of interest" description="Disordered" evidence="1">
    <location>
        <begin position="2867"/>
        <end position="2886"/>
    </location>
</feature>
<feature type="compositionally biased region" description="Acidic residues" evidence="1">
    <location>
        <begin position="1546"/>
        <end position="1564"/>
    </location>
</feature>
<gene>
    <name evidence="2" type="ORF">LtaPh_2311800</name>
</gene>
<feature type="compositionally biased region" description="Polar residues" evidence="1">
    <location>
        <begin position="2116"/>
        <end position="2126"/>
    </location>
</feature>
<dbReference type="OrthoDB" id="246010at2759"/>
<feature type="region of interest" description="Disordered" evidence="1">
    <location>
        <begin position="1051"/>
        <end position="1090"/>
    </location>
</feature>
<feature type="region of interest" description="Disordered" evidence="1">
    <location>
        <begin position="1"/>
        <end position="41"/>
    </location>
</feature>
<evidence type="ECO:0000313" key="3">
    <source>
        <dbReference type="Proteomes" id="UP000419144"/>
    </source>
</evidence>
<evidence type="ECO:0000256" key="1">
    <source>
        <dbReference type="SAM" id="MobiDB-lite"/>
    </source>
</evidence>
<feature type="region of interest" description="Disordered" evidence="1">
    <location>
        <begin position="1511"/>
        <end position="1564"/>
    </location>
</feature>
<protein>
    <submittedName>
        <fullName evidence="2">Uncharacterized protein</fullName>
    </submittedName>
</protein>
<feature type="compositionally biased region" description="Polar residues" evidence="1">
    <location>
        <begin position="246"/>
        <end position="260"/>
    </location>
</feature>
<dbReference type="EMBL" id="BLBS01000030">
    <property type="protein sequence ID" value="GET88754.1"/>
    <property type="molecule type" value="Genomic_DNA"/>
</dbReference>
<feature type="compositionally biased region" description="Polar residues" evidence="1">
    <location>
        <begin position="168"/>
        <end position="177"/>
    </location>
</feature>
<organism evidence="2 3">
    <name type="scientific">Leishmania tarentolae</name>
    <name type="common">Sauroleishmania tarentolae</name>
    <dbReference type="NCBI Taxonomy" id="5689"/>
    <lineage>
        <taxon>Eukaryota</taxon>
        <taxon>Discoba</taxon>
        <taxon>Euglenozoa</taxon>
        <taxon>Kinetoplastea</taxon>
        <taxon>Metakinetoplastina</taxon>
        <taxon>Trypanosomatida</taxon>
        <taxon>Trypanosomatidae</taxon>
        <taxon>Leishmaniinae</taxon>
        <taxon>Leishmania</taxon>
        <taxon>lizard Leishmania</taxon>
    </lineage>
</organism>
<feature type="compositionally biased region" description="Acidic residues" evidence="1">
    <location>
        <begin position="2869"/>
        <end position="2878"/>
    </location>
</feature>
<feature type="compositionally biased region" description="Basic and acidic residues" evidence="1">
    <location>
        <begin position="593"/>
        <end position="608"/>
    </location>
</feature>
<dbReference type="SUPFAM" id="SSF56784">
    <property type="entry name" value="HAD-like"/>
    <property type="match status" value="1"/>
</dbReference>
<name>A0A640KI75_LEITA</name>
<feature type="region of interest" description="Disordered" evidence="1">
    <location>
        <begin position="2742"/>
        <end position="2766"/>
    </location>
</feature>
<feature type="region of interest" description="Disordered" evidence="1">
    <location>
        <begin position="1853"/>
        <end position="1875"/>
    </location>
</feature>
<accession>A0A640KI75</accession>
<feature type="compositionally biased region" description="Basic residues" evidence="1">
    <location>
        <begin position="179"/>
        <end position="193"/>
    </location>
</feature>
<dbReference type="VEuPathDB" id="TriTrypDB:LtaPh_2311800"/>
<feature type="region of interest" description="Disordered" evidence="1">
    <location>
        <begin position="1305"/>
        <end position="1337"/>
    </location>
</feature>
<feature type="region of interest" description="Disordered" evidence="1">
    <location>
        <begin position="168"/>
        <end position="272"/>
    </location>
</feature>
<feature type="region of interest" description="Disordered" evidence="1">
    <location>
        <begin position="585"/>
        <end position="608"/>
    </location>
</feature>
<feature type="region of interest" description="Disordered" evidence="1">
    <location>
        <begin position="381"/>
        <end position="402"/>
    </location>
</feature>
<feature type="region of interest" description="Disordered" evidence="1">
    <location>
        <begin position="2636"/>
        <end position="2659"/>
    </location>
</feature>
<feature type="region of interest" description="Disordered" evidence="1">
    <location>
        <begin position="2108"/>
        <end position="2143"/>
    </location>
</feature>
<evidence type="ECO:0000313" key="2">
    <source>
        <dbReference type="EMBL" id="GET88754.1"/>
    </source>
</evidence>
<comment type="caution">
    <text evidence="2">The sequence shown here is derived from an EMBL/GenBank/DDBJ whole genome shotgun (WGS) entry which is preliminary data.</text>
</comment>
<feature type="compositionally biased region" description="Polar residues" evidence="1">
    <location>
        <begin position="1465"/>
        <end position="1484"/>
    </location>
</feature>
<feature type="compositionally biased region" description="Basic and acidic residues" evidence="1">
    <location>
        <begin position="16"/>
        <end position="27"/>
    </location>
</feature>
<proteinExistence type="predicted"/>